<protein>
    <submittedName>
        <fullName evidence="1">Uncharacterized protein</fullName>
    </submittedName>
</protein>
<sequence length="188" mass="21166">MKDMDKLFVLGSFKFCQIGDEVQSILNLFMEQVGQGEKMKFIPSSLTRTIVGLLFFSLNLSTQSSLKVIAQSNSPNSDDGTDTLDQMTSWICSTSEDKILVEAKNDNTWKSIVEQNKWNCQPGLSDTSKGNLKFTCEPSEDGIISLVTITWLTGSDQNQQMGRWIHELADEYNMICSMAKVELWDNNI</sequence>
<comment type="caution">
    <text evidence="1">The sequence shown here is derived from an EMBL/GenBank/DDBJ whole genome shotgun (WGS) entry which is preliminary data.</text>
</comment>
<accession>G5J1G8</accession>
<evidence type="ECO:0000313" key="2">
    <source>
        <dbReference type="Proteomes" id="UP000003477"/>
    </source>
</evidence>
<dbReference type="PATRIC" id="fig|423471.3.peg.1251"/>
<proteinExistence type="predicted"/>
<gene>
    <name evidence="1" type="ORF">CWATWH0003_1352</name>
</gene>
<dbReference type="Proteomes" id="UP000003477">
    <property type="component" value="Unassembled WGS sequence"/>
</dbReference>
<dbReference type="EMBL" id="AESD01000213">
    <property type="protein sequence ID" value="EHJ13965.1"/>
    <property type="molecule type" value="Genomic_DNA"/>
</dbReference>
<evidence type="ECO:0000313" key="1">
    <source>
        <dbReference type="EMBL" id="EHJ13965.1"/>
    </source>
</evidence>
<organism evidence="1 2">
    <name type="scientific">Crocosphaera watsonii WH 0003</name>
    <dbReference type="NCBI Taxonomy" id="423471"/>
    <lineage>
        <taxon>Bacteria</taxon>
        <taxon>Bacillati</taxon>
        <taxon>Cyanobacteriota</taxon>
        <taxon>Cyanophyceae</taxon>
        <taxon>Oscillatoriophycideae</taxon>
        <taxon>Chroococcales</taxon>
        <taxon>Aphanothecaceae</taxon>
        <taxon>Crocosphaera</taxon>
    </lineage>
</organism>
<dbReference type="AlphaFoldDB" id="G5J1G8"/>
<name>G5J1G8_CROWT</name>
<reference evidence="1 2" key="1">
    <citation type="journal article" date="2011" name="Front. Microbiol.">
        <title>Two Strains of Crocosphaera watsonii with Highly Conserved Genomes are Distinguished by Strain-Specific Features.</title>
        <authorList>
            <person name="Bench S.R."/>
            <person name="Ilikchyan I.N."/>
            <person name="Tripp H.J."/>
            <person name="Zehr J.P."/>
        </authorList>
    </citation>
    <scope>NUCLEOTIDE SEQUENCE [LARGE SCALE GENOMIC DNA]</scope>
    <source>
        <strain evidence="1 2">WH 0003</strain>
    </source>
</reference>